<dbReference type="InParanoid" id="A0A1S3C4L4"/>
<dbReference type="GeneID" id="103496825"/>
<dbReference type="Gene3D" id="3.30.530.20">
    <property type="match status" value="1"/>
</dbReference>
<evidence type="ECO:0000259" key="2">
    <source>
        <dbReference type="SMART" id="SM01037"/>
    </source>
</evidence>
<name>A0A1S3C4L4_CUCME</name>
<dbReference type="SMR" id="A0A1S3C4L4"/>
<keyword evidence="3" id="KW-1185">Reference proteome</keyword>
<dbReference type="InterPro" id="IPR023393">
    <property type="entry name" value="START-like_dom_sf"/>
</dbReference>
<feature type="domain" description="Bet v I/Major latex protein" evidence="2">
    <location>
        <begin position="2"/>
        <end position="151"/>
    </location>
</feature>
<reference evidence="4" key="1">
    <citation type="submission" date="2025-08" db="UniProtKB">
        <authorList>
            <consortium name="RefSeq"/>
        </authorList>
    </citation>
    <scope>IDENTIFICATION</scope>
    <source>
        <tissue evidence="4">Stem</tissue>
    </source>
</reference>
<proteinExistence type="inferred from homology"/>
<dbReference type="SMART" id="SM01037">
    <property type="entry name" value="Bet_v_1"/>
    <property type="match status" value="1"/>
</dbReference>
<dbReference type="AlphaFoldDB" id="A0A1S3C4L4"/>
<dbReference type="RefSeq" id="XP_008457055.1">
    <property type="nucleotide sequence ID" value="XM_008458833.3"/>
</dbReference>
<organism evidence="3 4">
    <name type="scientific">Cucumis melo</name>
    <name type="common">Muskmelon</name>
    <dbReference type="NCBI Taxonomy" id="3656"/>
    <lineage>
        <taxon>Eukaryota</taxon>
        <taxon>Viridiplantae</taxon>
        <taxon>Streptophyta</taxon>
        <taxon>Embryophyta</taxon>
        <taxon>Tracheophyta</taxon>
        <taxon>Spermatophyta</taxon>
        <taxon>Magnoliopsida</taxon>
        <taxon>eudicotyledons</taxon>
        <taxon>Gunneridae</taxon>
        <taxon>Pentapetalae</taxon>
        <taxon>rosids</taxon>
        <taxon>fabids</taxon>
        <taxon>Cucurbitales</taxon>
        <taxon>Cucurbitaceae</taxon>
        <taxon>Benincaseae</taxon>
        <taxon>Cucumis</taxon>
    </lineage>
</organism>
<dbReference type="Proteomes" id="UP001652600">
    <property type="component" value="Chromosome 6"/>
</dbReference>
<protein>
    <submittedName>
        <fullName evidence="4">Major latex protein 149-like isoform X2</fullName>
    </submittedName>
</protein>
<dbReference type="PANTHER" id="PTHR31338:SF16">
    <property type="entry name" value="POLYKETIDE CYCLASE_DEHYDRASE AND LIPID TRANSPORT SUPERFAMILY PROTEIN"/>
    <property type="match status" value="1"/>
</dbReference>
<dbReference type="KEGG" id="cmo:103496825"/>
<dbReference type="SUPFAM" id="SSF55961">
    <property type="entry name" value="Bet v1-like"/>
    <property type="match status" value="1"/>
</dbReference>
<sequence length="151" mass="17255">MAQICKISEQVNIKSSAHKYYQFFKNKMDYVLVQMFPEIYKSCKVVEGNGYSHGSIIHLKYNAGRPEEMKERLAIDDANKSITFECLEGDALRDFEVLKLKFQVFENGNNGGTVNWSIEFVKANEDVASPHHYLLCVSKVAKGLDDYLCNN</sequence>
<evidence type="ECO:0000313" key="3">
    <source>
        <dbReference type="Proteomes" id="UP001652600"/>
    </source>
</evidence>
<gene>
    <name evidence="4" type="primary">LOC103496825</name>
</gene>
<evidence type="ECO:0000313" key="4">
    <source>
        <dbReference type="RefSeq" id="XP_008457055.1"/>
    </source>
</evidence>
<comment type="similarity">
    <text evidence="1">Belongs to the MLP family.</text>
</comment>
<accession>A0A1S3C4L4</accession>
<dbReference type="InterPro" id="IPR052006">
    <property type="entry name" value="MLP-like"/>
</dbReference>
<dbReference type="PANTHER" id="PTHR31338">
    <property type="entry name" value="POLYKETIDE CYCLASE/DEHYDRASE AND LIPID TRANSPORT SUPERFAMILY PROTEIN"/>
    <property type="match status" value="1"/>
</dbReference>
<dbReference type="Pfam" id="PF00407">
    <property type="entry name" value="Bet_v_1"/>
    <property type="match status" value="1"/>
</dbReference>
<dbReference type="CDD" id="cd07816">
    <property type="entry name" value="Bet_v1-like"/>
    <property type="match status" value="1"/>
</dbReference>
<dbReference type="GO" id="GO:0006952">
    <property type="term" value="P:defense response"/>
    <property type="evidence" value="ECO:0007669"/>
    <property type="project" value="InterPro"/>
</dbReference>
<dbReference type="InterPro" id="IPR000916">
    <property type="entry name" value="Bet_v_I/MLP"/>
</dbReference>
<evidence type="ECO:0000256" key="1">
    <source>
        <dbReference type="ARBA" id="ARBA00038242"/>
    </source>
</evidence>